<dbReference type="eggNOG" id="COG0515">
    <property type="taxonomic scope" value="Bacteria"/>
</dbReference>
<evidence type="ECO:0000256" key="6">
    <source>
        <dbReference type="ARBA" id="ARBA00022840"/>
    </source>
</evidence>
<dbReference type="PROSITE" id="PS50011">
    <property type="entry name" value="PROTEIN_KINASE_DOM"/>
    <property type="match status" value="1"/>
</dbReference>
<reference evidence="11 12" key="1">
    <citation type="journal article" date="2013" name="Genome Announc.">
        <title>Complete genome sequence of Simiduia agarivorans SA1(T), a marine bacterium able to degrade a variety of polysaccharides.</title>
        <authorList>
            <person name="Lin S.Y."/>
            <person name="Shieh W.Y."/>
            <person name="Chen J.S."/>
            <person name="Tang S.L."/>
        </authorList>
    </citation>
    <scope>NUCLEOTIDE SEQUENCE [LARGE SCALE GENOMIC DNA]</scope>
    <source>
        <strain evidence="12">DSM 21679 / JCM 13881 / BCRC 17597 / SA1</strain>
    </source>
</reference>
<dbReference type="CDD" id="cd14014">
    <property type="entry name" value="STKc_PknB_like"/>
    <property type="match status" value="1"/>
</dbReference>
<dbReference type="Gene3D" id="1.10.510.10">
    <property type="entry name" value="Transferase(Phosphotransferase) domain 1"/>
    <property type="match status" value="1"/>
</dbReference>
<keyword evidence="5" id="KW-0418">Kinase</keyword>
<dbReference type="Proteomes" id="UP000000466">
    <property type="component" value="Chromosome"/>
</dbReference>
<organism evidence="11 12">
    <name type="scientific">Simiduia agarivorans (strain DSM 21679 / JCM 13881 / BCRC 17597 / SA1)</name>
    <dbReference type="NCBI Taxonomy" id="1117647"/>
    <lineage>
        <taxon>Bacteria</taxon>
        <taxon>Pseudomonadati</taxon>
        <taxon>Pseudomonadota</taxon>
        <taxon>Gammaproteobacteria</taxon>
        <taxon>Cellvibrionales</taxon>
        <taxon>Cellvibrionaceae</taxon>
        <taxon>Simiduia</taxon>
    </lineage>
</organism>
<evidence type="ECO:0000256" key="4">
    <source>
        <dbReference type="ARBA" id="ARBA00022741"/>
    </source>
</evidence>
<evidence type="ECO:0000259" key="10">
    <source>
        <dbReference type="PROSITE" id="PS51746"/>
    </source>
</evidence>
<comment type="catalytic activity">
    <reaction evidence="8">
        <text>L-seryl-[protein] + ATP = O-phospho-L-seryl-[protein] + ADP + H(+)</text>
        <dbReference type="Rhea" id="RHEA:17989"/>
        <dbReference type="Rhea" id="RHEA-COMP:9863"/>
        <dbReference type="Rhea" id="RHEA-COMP:11604"/>
        <dbReference type="ChEBI" id="CHEBI:15378"/>
        <dbReference type="ChEBI" id="CHEBI:29999"/>
        <dbReference type="ChEBI" id="CHEBI:30616"/>
        <dbReference type="ChEBI" id="CHEBI:83421"/>
        <dbReference type="ChEBI" id="CHEBI:456216"/>
        <dbReference type="EC" id="2.7.11.1"/>
    </reaction>
</comment>
<dbReference type="OrthoDB" id="9801841at2"/>
<dbReference type="eggNOG" id="COG0631">
    <property type="taxonomic scope" value="Bacteria"/>
</dbReference>
<feature type="domain" description="Protein kinase" evidence="9">
    <location>
        <begin position="280"/>
        <end position="547"/>
    </location>
</feature>
<evidence type="ECO:0000259" key="9">
    <source>
        <dbReference type="PROSITE" id="PS50011"/>
    </source>
</evidence>
<accession>K4KJP2</accession>
<keyword evidence="3" id="KW-0808">Transferase</keyword>
<evidence type="ECO:0000256" key="1">
    <source>
        <dbReference type="ARBA" id="ARBA00012513"/>
    </source>
</evidence>
<dbReference type="SMART" id="SM00220">
    <property type="entry name" value="S_TKc"/>
    <property type="match status" value="1"/>
</dbReference>
<dbReference type="SMART" id="SM00331">
    <property type="entry name" value="PP2C_SIG"/>
    <property type="match status" value="1"/>
</dbReference>
<dbReference type="PROSITE" id="PS00108">
    <property type="entry name" value="PROTEIN_KINASE_ST"/>
    <property type="match status" value="1"/>
</dbReference>
<dbReference type="PROSITE" id="PS51746">
    <property type="entry name" value="PPM_2"/>
    <property type="match status" value="1"/>
</dbReference>
<evidence type="ECO:0000256" key="5">
    <source>
        <dbReference type="ARBA" id="ARBA00022777"/>
    </source>
</evidence>
<dbReference type="KEGG" id="saga:M5M_06250"/>
<dbReference type="GO" id="GO:0005524">
    <property type="term" value="F:ATP binding"/>
    <property type="evidence" value="ECO:0007669"/>
    <property type="project" value="UniProtKB-KW"/>
</dbReference>
<evidence type="ECO:0000256" key="7">
    <source>
        <dbReference type="ARBA" id="ARBA00047899"/>
    </source>
</evidence>
<dbReference type="GO" id="GO:0004674">
    <property type="term" value="F:protein serine/threonine kinase activity"/>
    <property type="evidence" value="ECO:0007669"/>
    <property type="project" value="UniProtKB-KW"/>
</dbReference>
<dbReference type="Pfam" id="PF00069">
    <property type="entry name" value="Pkinase"/>
    <property type="match status" value="1"/>
</dbReference>
<dbReference type="InterPro" id="IPR008271">
    <property type="entry name" value="Ser/Thr_kinase_AS"/>
</dbReference>
<evidence type="ECO:0000256" key="2">
    <source>
        <dbReference type="ARBA" id="ARBA00022527"/>
    </source>
</evidence>
<dbReference type="Pfam" id="PF13672">
    <property type="entry name" value="PP2C_2"/>
    <property type="match status" value="1"/>
</dbReference>
<dbReference type="InterPro" id="IPR001932">
    <property type="entry name" value="PPM-type_phosphatase-like_dom"/>
</dbReference>
<gene>
    <name evidence="11" type="ordered locus">M5M_06250</name>
</gene>
<keyword evidence="2" id="KW-0723">Serine/threonine-protein kinase</keyword>
<dbReference type="InterPro" id="IPR000719">
    <property type="entry name" value="Prot_kinase_dom"/>
</dbReference>
<keyword evidence="4" id="KW-0547">Nucleotide-binding</keyword>
<evidence type="ECO:0000313" key="12">
    <source>
        <dbReference type="Proteomes" id="UP000000466"/>
    </source>
</evidence>
<evidence type="ECO:0000313" key="11">
    <source>
        <dbReference type="EMBL" id="AFU98445.1"/>
    </source>
</evidence>
<dbReference type="InterPro" id="IPR036457">
    <property type="entry name" value="PPM-type-like_dom_sf"/>
</dbReference>
<dbReference type="EMBL" id="CP003746">
    <property type="protein sequence ID" value="AFU98445.1"/>
    <property type="molecule type" value="Genomic_DNA"/>
</dbReference>
<protein>
    <recommendedName>
        <fullName evidence="1">non-specific serine/threonine protein kinase</fullName>
        <ecNumber evidence="1">2.7.11.1</ecNumber>
    </recommendedName>
</protein>
<dbReference type="SMART" id="SM00332">
    <property type="entry name" value="PP2Cc"/>
    <property type="match status" value="1"/>
</dbReference>
<dbReference type="EC" id="2.7.11.1" evidence="1"/>
<dbReference type="PANTHER" id="PTHR24356">
    <property type="entry name" value="SERINE/THREONINE-PROTEIN KINASE"/>
    <property type="match status" value="1"/>
</dbReference>
<evidence type="ECO:0000256" key="3">
    <source>
        <dbReference type="ARBA" id="ARBA00022679"/>
    </source>
</evidence>
<dbReference type="AlphaFoldDB" id="K4KJP2"/>
<comment type="catalytic activity">
    <reaction evidence="7">
        <text>L-threonyl-[protein] + ATP = O-phospho-L-threonyl-[protein] + ADP + H(+)</text>
        <dbReference type="Rhea" id="RHEA:46608"/>
        <dbReference type="Rhea" id="RHEA-COMP:11060"/>
        <dbReference type="Rhea" id="RHEA-COMP:11605"/>
        <dbReference type="ChEBI" id="CHEBI:15378"/>
        <dbReference type="ChEBI" id="CHEBI:30013"/>
        <dbReference type="ChEBI" id="CHEBI:30616"/>
        <dbReference type="ChEBI" id="CHEBI:61977"/>
        <dbReference type="ChEBI" id="CHEBI:456216"/>
        <dbReference type="EC" id="2.7.11.1"/>
    </reaction>
</comment>
<dbReference type="SUPFAM" id="SSF56112">
    <property type="entry name" value="Protein kinase-like (PK-like)"/>
    <property type="match status" value="1"/>
</dbReference>
<dbReference type="InterPro" id="IPR011009">
    <property type="entry name" value="Kinase-like_dom_sf"/>
</dbReference>
<sequence>MNARESIAEVVVGKKELQLSFGGYTSAGLKPENQDAFAALLPQGSARTLKGGVACIADGVSCSENAQQASSTCVTLFIEDYLSTPDTWPVKTAAARVLSSLNSWLYHHGQQASARHDGLVTTFSALLIKSNTAHIFHAGDSRIYLHRAGHIEQLTRDHVHQQGGEKTFLTRALGMDSRLEVDYQTEEVQPGDVFLLSTDGIHEWIPDKLLSETLVASEDLEQAAKQLAELALARGSDDNITCLLVRVDELPLAEIDEVHRSLSQLVIPPVLSEGNKLDHFEVIDVLHSGTRSHLYRVRDRNTGKQQVLKAPSENFKDDPQYLEGFVREQWVGSRINHPGVMKILPRPNDSPFLYHVCEYVEGITLRQWIYDNPNPDLNVVRELLDKIVHALRAFQRLSMIHRDLKPENIIINPRGRPVIIDFGTVYVAGLGEIASPLLEEVPVGSVDYIAPEYLLGDPGSDRSDLFSLAVIAYEMLCGKLPFHLPNMQRDPPGSFDAWRYISIRTVRKDIPLWMDLALKKALNARPQGRYAAYSELLADLSKPNSALVSQHESAPLIERNPLVFWKGLSALLTLLLIAQWIWVSGSGGQ</sequence>
<evidence type="ECO:0000256" key="8">
    <source>
        <dbReference type="ARBA" id="ARBA00048679"/>
    </source>
</evidence>
<feature type="domain" description="PPM-type phosphatase" evidence="10">
    <location>
        <begin position="20"/>
        <end position="247"/>
    </location>
</feature>
<name>K4KJP2_SIMAS</name>
<dbReference type="Gene3D" id="3.60.40.10">
    <property type="entry name" value="PPM-type phosphatase domain"/>
    <property type="match status" value="1"/>
</dbReference>
<keyword evidence="12" id="KW-1185">Reference proteome</keyword>
<dbReference type="STRING" id="1117647.M5M_06250"/>
<dbReference type="SUPFAM" id="SSF81606">
    <property type="entry name" value="PP2C-like"/>
    <property type="match status" value="1"/>
</dbReference>
<proteinExistence type="predicted"/>
<dbReference type="InterPro" id="IPR050236">
    <property type="entry name" value="Ser_Thr_kinase_AGC"/>
</dbReference>
<dbReference type="CDD" id="cd00143">
    <property type="entry name" value="PP2Cc"/>
    <property type="match status" value="1"/>
</dbReference>
<keyword evidence="6" id="KW-0067">ATP-binding</keyword>
<dbReference type="HOGENOM" id="CLU_034273_0_0_6"/>
<dbReference type="RefSeq" id="WP_015046618.1">
    <property type="nucleotide sequence ID" value="NC_018868.3"/>
</dbReference>